<sequence>MYLLTCYNMRIPDFANVCTPHFGEKVKLCTKCDILFKQLGKITLVNTKAIYVSLVILSCDVRSAA</sequence>
<reference evidence="1" key="2">
    <citation type="journal article" date="2015" name="Data Brief">
        <title>Shoot transcriptome of the giant reed, Arundo donax.</title>
        <authorList>
            <person name="Barrero R.A."/>
            <person name="Guerrero F.D."/>
            <person name="Moolhuijzen P."/>
            <person name="Goolsby J.A."/>
            <person name="Tidwell J."/>
            <person name="Bellgard S.E."/>
            <person name="Bellgard M.I."/>
        </authorList>
    </citation>
    <scope>NUCLEOTIDE SEQUENCE</scope>
    <source>
        <tissue evidence="1">Shoot tissue taken approximately 20 cm above the soil surface</tissue>
    </source>
</reference>
<dbReference type="EMBL" id="GBRH01158376">
    <property type="protein sequence ID" value="JAE39520.1"/>
    <property type="molecule type" value="Transcribed_RNA"/>
</dbReference>
<protein>
    <submittedName>
        <fullName evidence="1">Uncharacterized protein</fullName>
    </submittedName>
</protein>
<dbReference type="AlphaFoldDB" id="A0A0A9HQW4"/>
<evidence type="ECO:0000313" key="1">
    <source>
        <dbReference type="EMBL" id="JAE39520.1"/>
    </source>
</evidence>
<organism evidence="1">
    <name type="scientific">Arundo donax</name>
    <name type="common">Giant reed</name>
    <name type="synonym">Donax arundinaceus</name>
    <dbReference type="NCBI Taxonomy" id="35708"/>
    <lineage>
        <taxon>Eukaryota</taxon>
        <taxon>Viridiplantae</taxon>
        <taxon>Streptophyta</taxon>
        <taxon>Embryophyta</taxon>
        <taxon>Tracheophyta</taxon>
        <taxon>Spermatophyta</taxon>
        <taxon>Magnoliopsida</taxon>
        <taxon>Liliopsida</taxon>
        <taxon>Poales</taxon>
        <taxon>Poaceae</taxon>
        <taxon>PACMAD clade</taxon>
        <taxon>Arundinoideae</taxon>
        <taxon>Arundineae</taxon>
        <taxon>Arundo</taxon>
    </lineage>
</organism>
<accession>A0A0A9HQW4</accession>
<proteinExistence type="predicted"/>
<reference evidence="1" key="1">
    <citation type="submission" date="2014-09" db="EMBL/GenBank/DDBJ databases">
        <authorList>
            <person name="Magalhaes I.L.F."/>
            <person name="Oliveira U."/>
            <person name="Santos F.R."/>
            <person name="Vidigal T.H.D.A."/>
            <person name="Brescovit A.D."/>
            <person name="Santos A.J."/>
        </authorList>
    </citation>
    <scope>NUCLEOTIDE SEQUENCE</scope>
    <source>
        <tissue evidence="1">Shoot tissue taken approximately 20 cm above the soil surface</tissue>
    </source>
</reference>
<name>A0A0A9HQW4_ARUDO</name>